<protein>
    <submittedName>
        <fullName evidence="1">Uncharacterized protein</fullName>
    </submittedName>
</protein>
<dbReference type="Proteomes" id="UP001501326">
    <property type="component" value="Unassembled WGS sequence"/>
</dbReference>
<accession>A0ABN3UU51</accession>
<gene>
    <name evidence="1" type="ORF">GCM10009867_30050</name>
</gene>
<comment type="caution">
    <text evidence="1">The sequence shown here is derived from an EMBL/GenBank/DDBJ whole genome shotgun (WGS) entry which is preliminary data.</text>
</comment>
<evidence type="ECO:0000313" key="2">
    <source>
        <dbReference type="Proteomes" id="UP001501326"/>
    </source>
</evidence>
<reference evidence="2" key="1">
    <citation type="journal article" date="2019" name="Int. J. Syst. Evol. Microbiol.">
        <title>The Global Catalogue of Microorganisms (GCM) 10K type strain sequencing project: providing services to taxonomists for standard genome sequencing and annotation.</title>
        <authorList>
            <consortium name="The Broad Institute Genomics Platform"/>
            <consortium name="The Broad Institute Genome Sequencing Center for Infectious Disease"/>
            <person name="Wu L."/>
            <person name="Ma J."/>
        </authorList>
    </citation>
    <scope>NUCLEOTIDE SEQUENCE [LARGE SCALE GENOMIC DNA]</scope>
    <source>
        <strain evidence="2">JCM 16378</strain>
    </source>
</reference>
<evidence type="ECO:0000313" key="1">
    <source>
        <dbReference type="EMBL" id="GAA2738508.1"/>
    </source>
</evidence>
<dbReference type="RefSeq" id="WP_344194903.1">
    <property type="nucleotide sequence ID" value="NZ_BAAARN010000004.1"/>
</dbReference>
<name>A0ABN3UU51_9MICO</name>
<keyword evidence="2" id="KW-1185">Reference proteome</keyword>
<organism evidence="1 2">
    <name type="scientific">Pedococcus aerophilus</name>
    <dbReference type="NCBI Taxonomy" id="436356"/>
    <lineage>
        <taxon>Bacteria</taxon>
        <taxon>Bacillati</taxon>
        <taxon>Actinomycetota</taxon>
        <taxon>Actinomycetes</taxon>
        <taxon>Micrococcales</taxon>
        <taxon>Intrasporangiaceae</taxon>
        <taxon>Pedococcus</taxon>
    </lineage>
</organism>
<sequence>MRDAWVPIYGLTVSDSACVAVTCWDHQFDPILEHLDKPQVEKVLRRLHPAWFECVDNAVRERYGDGALLEFLDPDVMNRKWMIGVMFSNLADDKDAAAAVAVDKVLPLSLRVFEESSNKPSKLDYVRAAAAGAAQGGARGWAATAQIHGAAQWLSAMGS</sequence>
<dbReference type="EMBL" id="BAAARN010000004">
    <property type="protein sequence ID" value="GAA2738508.1"/>
    <property type="molecule type" value="Genomic_DNA"/>
</dbReference>
<proteinExistence type="predicted"/>